<feature type="binding site" evidence="11">
    <location>
        <position position="230"/>
    </location>
    <ligand>
        <name>ATP</name>
        <dbReference type="ChEBI" id="CHEBI:30616"/>
    </ligand>
</feature>
<dbReference type="InterPro" id="IPR014729">
    <property type="entry name" value="Rossmann-like_a/b/a_fold"/>
</dbReference>
<dbReference type="Gene3D" id="1.10.240.10">
    <property type="entry name" value="Tyrosyl-Transfer RNA Synthetase"/>
    <property type="match status" value="1"/>
</dbReference>
<evidence type="ECO:0000256" key="1">
    <source>
        <dbReference type="ARBA" id="ARBA00004496"/>
    </source>
</evidence>
<dbReference type="Gene3D" id="3.10.290.10">
    <property type="entry name" value="RNA-binding S4 domain"/>
    <property type="match status" value="1"/>
</dbReference>
<keyword evidence="3 11" id="KW-0436">Ligase</keyword>
<dbReference type="Proteomes" id="UP000297714">
    <property type="component" value="Unassembled WGS sequence"/>
</dbReference>
<dbReference type="AlphaFoldDB" id="A0A4Z0YB85"/>
<dbReference type="GO" id="GO:0004831">
    <property type="term" value="F:tyrosine-tRNA ligase activity"/>
    <property type="evidence" value="ECO:0007669"/>
    <property type="project" value="UniProtKB-UniRule"/>
</dbReference>
<dbReference type="InterPro" id="IPR002307">
    <property type="entry name" value="Tyr-tRNA-ligase"/>
</dbReference>
<gene>
    <name evidence="11 14" type="primary">tyrS</name>
    <name evidence="14" type="ORF">CAGA_14120</name>
</gene>
<dbReference type="GO" id="GO:0042803">
    <property type="term" value="F:protein homodimerization activity"/>
    <property type="evidence" value="ECO:0007669"/>
    <property type="project" value="UniProtKB-ARBA"/>
</dbReference>
<evidence type="ECO:0000313" key="15">
    <source>
        <dbReference type="Proteomes" id="UP000297714"/>
    </source>
</evidence>
<proteinExistence type="inferred from homology"/>
<dbReference type="GO" id="GO:0005524">
    <property type="term" value="F:ATP binding"/>
    <property type="evidence" value="ECO:0007669"/>
    <property type="project" value="UniProtKB-UniRule"/>
</dbReference>
<feature type="binding site" evidence="11">
    <location>
        <position position="171"/>
    </location>
    <ligand>
        <name>L-tyrosine</name>
        <dbReference type="ChEBI" id="CHEBI:58315"/>
    </ligand>
</feature>
<evidence type="ECO:0000256" key="7">
    <source>
        <dbReference type="ARBA" id="ARBA00022917"/>
    </source>
</evidence>
<keyword evidence="2 11" id="KW-0963">Cytoplasm</keyword>
<comment type="catalytic activity">
    <reaction evidence="9 11">
        <text>tRNA(Tyr) + L-tyrosine + ATP = L-tyrosyl-tRNA(Tyr) + AMP + diphosphate + H(+)</text>
        <dbReference type="Rhea" id="RHEA:10220"/>
        <dbReference type="Rhea" id="RHEA-COMP:9706"/>
        <dbReference type="Rhea" id="RHEA-COMP:9707"/>
        <dbReference type="ChEBI" id="CHEBI:15378"/>
        <dbReference type="ChEBI" id="CHEBI:30616"/>
        <dbReference type="ChEBI" id="CHEBI:33019"/>
        <dbReference type="ChEBI" id="CHEBI:58315"/>
        <dbReference type="ChEBI" id="CHEBI:78442"/>
        <dbReference type="ChEBI" id="CHEBI:78536"/>
        <dbReference type="ChEBI" id="CHEBI:456215"/>
        <dbReference type="EC" id="6.1.1.1"/>
    </reaction>
</comment>
<name>A0A4Z0YB85_9FIRM</name>
<keyword evidence="4 11" id="KW-0547">Nucleotide-binding</keyword>
<keyword evidence="6 12" id="KW-0694">RNA-binding</keyword>
<feature type="short sequence motif" description="'HIGH' region" evidence="11">
    <location>
        <begin position="39"/>
        <end position="48"/>
    </location>
</feature>
<dbReference type="CDD" id="cd00805">
    <property type="entry name" value="TyrRS_core"/>
    <property type="match status" value="1"/>
</dbReference>
<evidence type="ECO:0000256" key="4">
    <source>
        <dbReference type="ARBA" id="ARBA00022741"/>
    </source>
</evidence>
<evidence type="ECO:0000256" key="5">
    <source>
        <dbReference type="ARBA" id="ARBA00022840"/>
    </source>
</evidence>
<dbReference type="InterPro" id="IPR054608">
    <property type="entry name" value="SYY-like_C"/>
</dbReference>
<dbReference type="SUPFAM" id="SSF52374">
    <property type="entry name" value="Nucleotidylyl transferase"/>
    <property type="match status" value="1"/>
</dbReference>
<keyword evidence="5 11" id="KW-0067">ATP-binding</keyword>
<organism evidence="14 15">
    <name type="scientific">Caproiciproducens galactitolivorans</name>
    <dbReference type="NCBI Taxonomy" id="642589"/>
    <lineage>
        <taxon>Bacteria</taxon>
        <taxon>Bacillati</taxon>
        <taxon>Bacillota</taxon>
        <taxon>Clostridia</taxon>
        <taxon>Eubacteriales</taxon>
        <taxon>Acutalibacteraceae</taxon>
        <taxon>Caproiciproducens</taxon>
    </lineage>
</organism>
<comment type="subcellular location">
    <subcellularLocation>
        <location evidence="1 11">Cytoplasm</location>
    </subcellularLocation>
</comment>
<dbReference type="Pfam" id="PF22421">
    <property type="entry name" value="SYY_C-terminal"/>
    <property type="match status" value="1"/>
</dbReference>
<evidence type="ECO:0000256" key="2">
    <source>
        <dbReference type="ARBA" id="ARBA00022490"/>
    </source>
</evidence>
<dbReference type="Gene3D" id="3.40.50.620">
    <property type="entry name" value="HUPs"/>
    <property type="match status" value="1"/>
</dbReference>
<dbReference type="EC" id="6.1.1.1" evidence="11"/>
<dbReference type="EMBL" id="SRMQ01000005">
    <property type="protein sequence ID" value="TGJ76501.1"/>
    <property type="molecule type" value="Genomic_DNA"/>
</dbReference>
<dbReference type="NCBIfam" id="TIGR00234">
    <property type="entry name" value="tyrS"/>
    <property type="match status" value="1"/>
</dbReference>
<evidence type="ECO:0000256" key="11">
    <source>
        <dbReference type="HAMAP-Rule" id="MF_02006"/>
    </source>
</evidence>
<dbReference type="PROSITE" id="PS00178">
    <property type="entry name" value="AA_TRNA_LIGASE_I"/>
    <property type="match status" value="1"/>
</dbReference>
<dbReference type="GO" id="GO:0005829">
    <property type="term" value="C:cytosol"/>
    <property type="evidence" value="ECO:0007669"/>
    <property type="project" value="TreeGrafter"/>
</dbReference>
<dbReference type="InterPro" id="IPR036986">
    <property type="entry name" value="S4_RNA-bd_sf"/>
</dbReference>
<dbReference type="PROSITE" id="PS50889">
    <property type="entry name" value="S4"/>
    <property type="match status" value="1"/>
</dbReference>
<evidence type="ECO:0000256" key="3">
    <source>
        <dbReference type="ARBA" id="ARBA00022598"/>
    </source>
</evidence>
<dbReference type="GO" id="GO:0003723">
    <property type="term" value="F:RNA binding"/>
    <property type="evidence" value="ECO:0007669"/>
    <property type="project" value="UniProtKB-KW"/>
</dbReference>
<dbReference type="HAMAP" id="MF_02006">
    <property type="entry name" value="Tyr_tRNA_synth_type1"/>
    <property type="match status" value="1"/>
</dbReference>
<evidence type="ECO:0000256" key="12">
    <source>
        <dbReference type="PROSITE-ProRule" id="PRU00182"/>
    </source>
</evidence>
<evidence type="ECO:0000313" key="14">
    <source>
        <dbReference type="EMBL" id="TGJ76501.1"/>
    </source>
</evidence>
<dbReference type="FunFam" id="3.40.50.620:FF:000008">
    <property type="entry name" value="Tyrosine--tRNA ligase"/>
    <property type="match status" value="1"/>
</dbReference>
<dbReference type="PANTHER" id="PTHR11766">
    <property type="entry name" value="TYROSYL-TRNA SYNTHETASE"/>
    <property type="match status" value="1"/>
</dbReference>
<dbReference type="Pfam" id="PF00579">
    <property type="entry name" value="tRNA-synt_1b"/>
    <property type="match status" value="1"/>
</dbReference>
<sequence length="409" mass="46210">MGVFEELRERGLIAQMTDEEKIRDLLDNHKTTFYIGFDPTADSLHVGHFVQIMVMAHMQRAGHTPIALFGGGTGMIGDPSGKSDMRKMLTKEEIDHNIECFQKQMSRLIDFSDGKAIMANNGDWLLNLNYIEFLRDIGVHFSVNRMLAAECYKQRMERGLSFFELNYMIMQSYDFLELNHRYNCQLELGGDDQWSNIIGGVELLRRKEGKEAYGMTFTLLTTSEGKKMGKTEKGAVWLDPEKTSPFDFYQYWRNIGDADVIKCLKILTFLPLSQINELAKLQGGELNKAKEILAYEVTKLIHGEEEANKAQEGARALFGSGENTDNMPSTDLTAADFTNGEIGVLDLLVKTKLAPSKGEGRRLITQGGISIDNEKVSETTAKLTSKDFEKKYIIIKKGKKIFHKVNLVD</sequence>
<comment type="function">
    <text evidence="11">Catalyzes the attachment of tyrosine to tRNA(Tyr) in a two-step reaction: tyrosine is first activated by ATP to form Tyr-AMP and then transferred to the acceptor end of tRNA(Tyr).</text>
</comment>
<evidence type="ECO:0000256" key="8">
    <source>
        <dbReference type="ARBA" id="ARBA00023146"/>
    </source>
</evidence>
<keyword evidence="8 11" id="KW-0030">Aminoacyl-tRNA synthetase</keyword>
<keyword evidence="15" id="KW-1185">Reference proteome</keyword>
<reference evidence="14 15" key="1">
    <citation type="submission" date="2019-04" db="EMBL/GenBank/DDBJ databases">
        <authorList>
            <person name="Poehlein A."/>
            <person name="Bengelsdorf F.R."/>
            <person name="Duerre P."/>
            <person name="Daniel R."/>
        </authorList>
    </citation>
    <scope>NUCLEOTIDE SEQUENCE [LARGE SCALE GENOMIC DNA]</scope>
    <source>
        <strain evidence="14 15">BS-1</strain>
    </source>
</reference>
<dbReference type="OrthoDB" id="9804243at2"/>
<comment type="caution">
    <text evidence="14">The sequence shown here is derived from an EMBL/GenBank/DDBJ whole genome shotgun (WGS) entry which is preliminary data.</text>
</comment>
<feature type="binding site" evidence="11">
    <location>
        <position position="34"/>
    </location>
    <ligand>
        <name>L-tyrosine</name>
        <dbReference type="ChEBI" id="CHEBI:58315"/>
    </ligand>
</feature>
<dbReference type="PANTHER" id="PTHR11766:SF0">
    <property type="entry name" value="TYROSINE--TRNA LIGASE, MITOCHONDRIAL"/>
    <property type="match status" value="1"/>
</dbReference>
<protein>
    <recommendedName>
        <fullName evidence="11">Tyrosine--tRNA ligase</fullName>
        <ecNumber evidence="11">6.1.1.1</ecNumber>
    </recommendedName>
    <alternativeName>
        <fullName evidence="11">Tyrosyl-tRNA synthetase</fullName>
        <shortName evidence="11">TyrRS</shortName>
    </alternativeName>
</protein>
<evidence type="ECO:0000256" key="6">
    <source>
        <dbReference type="ARBA" id="ARBA00022884"/>
    </source>
</evidence>
<evidence type="ECO:0000256" key="10">
    <source>
        <dbReference type="ARBA" id="ARBA00060965"/>
    </source>
</evidence>
<dbReference type="FunFam" id="1.10.240.10:FF:000001">
    <property type="entry name" value="Tyrosine--tRNA ligase"/>
    <property type="match status" value="1"/>
</dbReference>
<evidence type="ECO:0000256" key="9">
    <source>
        <dbReference type="ARBA" id="ARBA00048248"/>
    </source>
</evidence>
<comment type="subunit">
    <text evidence="11">Homodimer.</text>
</comment>
<feature type="domain" description="Tyrosine--tRNA ligase SYY-like C-terminal" evidence="13">
    <location>
        <begin position="325"/>
        <end position="403"/>
    </location>
</feature>
<dbReference type="InterPro" id="IPR024107">
    <property type="entry name" value="Tyr-tRNA-ligase_bac_1"/>
</dbReference>
<feature type="short sequence motif" description="'KMSKS' region" evidence="11">
    <location>
        <begin position="227"/>
        <end position="231"/>
    </location>
</feature>
<keyword evidence="7 11" id="KW-0648">Protein biosynthesis</keyword>
<evidence type="ECO:0000259" key="13">
    <source>
        <dbReference type="Pfam" id="PF22421"/>
    </source>
</evidence>
<dbReference type="SUPFAM" id="SSF55174">
    <property type="entry name" value="Alpha-L RNA-binding motif"/>
    <property type="match status" value="1"/>
</dbReference>
<feature type="binding site" evidence="11">
    <location>
        <position position="167"/>
    </location>
    <ligand>
        <name>L-tyrosine</name>
        <dbReference type="ChEBI" id="CHEBI:58315"/>
    </ligand>
</feature>
<accession>A0A4Z0YB85</accession>
<dbReference type="InterPro" id="IPR001412">
    <property type="entry name" value="aa-tRNA-synth_I_CS"/>
</dbReference>
<dbReference type="InterPro" id="IPR002305">
    <property type="entry name" value="aa-tRNA-synth_Ic"/>
</dbReference>
<comment type="similarity">
    <text evidence="10 11">Belongs to the class-I aminoacyl-tRNA synthetase family. TyrS type 1 subfamily.</text>
</comment>
<dbReference type="PRINTS" id="PR01040">
    <property type="entry name" value="TRNASYNTHTYR"/>
</dbReference>
<dbReference type="GO" id="GO:0006437">
    <property type="term" value="P:tyrosyl-tRNA aminoacylation"/>
    <property type="evidence" value="ECO:0007669"/>
    <property type="project" value="UniProtKB-UniRule"/>
</dbReference>
<dbReference type="InterPro" id="IPR024088">
    <property type="entry name" value="Tyr-tRNA-ligase_bac-type"/>
</dbReference>
<dbReference type="RefSeq" id="WP_135659218.1">
    <property type="nucleotide sequence ID" value="NZ_SRMQ01000005.1"/>
</dbReference>